<evidence type="ECO:0000256" key="1">
    <source>
        <dbReference type="SAM" id="Coils"/>
    </source>
</evidence>
<dbReference type="PANTHER" id="PTHR28006:SF1">
    <property type="entry name" value="MONOPOLIN COMPLEX SUBUNIT CSM1"/>
    <property type="match status" value="1"/>
</dbReference>
<dbReference type="Proteomes" id="UP001164743">
    <property type="component" value="Chromosome 4A"/>
</dbReference>
<accession>A0ABY7CJG3</accession>
<feature type="compositionally biased region" description="Basic and acidic residues" evidence="2">
    <location>
        <begin position="56"/>
        <end position="66"/>
    </location>
</feature>
<keyword evidence="1" id="KW-0175">Coiled coil</keyword>
<organism evidence="4 5">
    <name type="scientific">Puccinia triticina</name>
    <dbReference type="NCBI Taxonomy" id="208348"/>
    <lineage>
        <taxon>Eukaryota</taxon>
        <taxon>Fungi</taxon>
        <taxon>Dikarya</taxon>
        <taxon>Basidiomycota</taxon>
        <taxon>Pucciniomycotina</taxon>
        <taxon>Pucciniomycetes</taxon>
        <taxon>Pucciniales</taxon>
        <taxon>Pucciniaceae</taxon>
        <taxon>Puccinia</taxon>
    </lineage>
</organism>
<dbReference type="EMBL" id="CP110424">
    <property type="protein sequence ID" value="WAQ83960.1"/>
    <property type="molecule type" value="Genomic_DNA"/>
</dbReference>
<evidence type="ECO:0000259" key="3">
    <source>
        <dbReference type="Pfam" id="PF12539"/>
    </source>
</evidence>
<evidence type="ECO:0000256" key="2">
    <source>
        <dbReference type="SAM" id="MobiDB-lite"/>
    </source>
</evidence>
<dbReference type="GeneID" id="77809187"/>
<evidence type="ECO:0000313" key="4">
    <source>
        <dbReference type="EMBL" id="WAQ83960.1"/>
    </source>
</evidence>
<gene>
    <name evidence="4" type="ORF">PtA15_4A411</name>
</gene>
<feature type="coiled-coil region" evidence="1">
    <location>
        <begin position="136"/>
        <end position="180"/>
    </location>
</feature>
<protein>
    <recommendedName>
        <fullName evidence="3">Monopolin complex subunit Csm1/Pcs1 C-terminal domain-containing protein</fullName>
    </recommendedName>
</protein>
<feature type="region of interest" description="Disordered" evidence="2">
    <location>
        <begin position="1"/>
        <end position="83"/>
    </location>
</feature>
<feature type="compositionally biased region" description="Basic and acidic residues" evidence="2">
    <location>
        <begin position="256"/>
        <end position="272"/>
    </location>
</feature>
<dbReference type="RefSeq" id="XP_053019515.1">
    <property type="nucleotide sequence ID" value="XM_053168292.1"/>
</dbReference>
<dbReference type="InterPro" id="IPR038608">
    <property type="entry name" value="Csm1/Pcs1_C_sf"/>
</dbReference>
<feature type="region of interest" description="Disordered" evidence="2">
    <location>
        <begin position="319"/>
        <end position="343"/>
    </location>
</feature>
<dbReference type="Pfam" id="PF12539">
    <property type="entry name" value="Csm1"/>
    <property type="match status" value="1"/>
</dbReference>
<proteinExistence type="predicted"/>
<dbReference type="InterPro" id="IPR040349">
    <property type="entry name" value="Csm1/Pcs1"/>
</dbReference>
<feature type="region of interest" description="Disordered" evidence="2">
    <location>
        <begin position="247"/>
        <end position="285"/>
    </location>
</feature>
<dbReference type="PANTHER" id="PTHR28006">
    <property type="entry name" value="MONOPOLIN COMPLEX SUBUNIT CSM1"/>
    <property type="match status" value="1"/>
</dbReference>
<reference evidence="4" key="1">
    <citation type="submission" date="2022-10" db="EMBL/GenBank/DDBJ databases">
        <title>Puccinia triticina Genome sequencing and assembly.</title>
        <authorList>
            <person name="Li C."/>
        </authorList>
    </citation>
    <scope>NUCLEOTIDE SEQUENCE</scope>
    <source>
        <strain evidence="4">Pt15</strain>
    </source>
</reference>
<feature type="compositionally biased region" description="Low complexity" evidence="2">
    <location>
        <begin position="274"/>
        <end position="285"/>
    </location>
</feature>
<evidence type="ECO:0000313" key="5">
    <source>
        <dbReference type="Proteomes" id="UP001164743"/>
    </source>
</evidence>
<dbReference type="Gene3D" id="3.90.1150.80">
    <property type="match status" value="1"/>
</dbReference>
<keyword evidence="5" id="KW-1185">Reference proteome</keyword>
<sequence length="461" mass="52189">MYQASVRAPCGVEPWGGVASGGRGNQPRTTSEGNMPPKKKTKTKDAVPNKSPAQDEEARQPSHEEPSTDQQPSAPPARTKTTNHLDLTQKVARLLSQEPSAQPIPNPSTGSLSTNLNQPASTIPFLNLPDVNHQLNSLINQKVEIFEEKIKLYQNQVAQLRRELETKDQLLGELQKIRQTDAEHLLEKHKQIAETKFAAYEKLTKSQDESVKNFRQKVIDLNAKLSRVYSGEEERDRQRLEEEKEALIQDNQQLKAAHDAQRKRRKEAERAAQHARSSAEEAVQEQLQEANDEVKTLKKMLVAETENSKAMIAQLNQLRSNSTSSNSNNPSRHHNSNNTNSNNLANQLANEKTIDDLKRRLSLIGDFTGFEILKTTYDKKDKGPIYECILADIVDRGFALHFKLQVHPDDSCSYTPSMDPERDSETIKVVPEFLRQFVRFGHSACPHVYWKLFQAFNLDDT</sequence>
<feature type="domain" description="Monopolin complex subunit Csm1/Pcs1 C-terminal" evidence="3">
    <location>
        <begin position="362"/>
        <end position="440"/>
    </location>
</feature>
<dbReference type="CDD" id="cd23787">
    <property type="entry name" value="RWD_CSM1"/>
    <property type="match status" value="1"/>
</dbReference>
<dbReference type="InterPro" id="IPR020981">
    <property type="entry name" value="Csm1/Pcs1_C"/>
</dbReference>
<name>A0ABY7CJG3_9BASI</name>